<keyword evidence="6" id="KW-0472">Membrane</keyword>
<evidence type="ECO:0000256" key="5">
    <source>
        <dbReference type="SAM" id="MobiDB-lite"/>
    </source>
</evidence>
<dbReference type="SMART" id="SM00248">
    <property type="entry name" value="ANK"/>
    <property type="match status" value="2"/>
</dbReference>
<dbReference type="PANTHER" id="PTHR24166:SF52">
    <property type="entry name" value="ANKYRIN REPEAT DOMAIN-CONTAINING PROTEIN 65"/>
    <property type="match status" value="1"/>
</dbReference>
<feature type="compositionally biased region" description="Polar residues" evidence="5">
    <location>
        <begin position="779"/>
        <end position="788"/>
    </location>
</feature>
<dbReference type="PANTHER" id="PTHR24166">
    <property type="entry name" value="ROLLING PEBBLES, ISOFORM B"/>
    <property type="match status" value="1"/>
</dbReference>
<dbReference type="InterPro" id="IPR036770">
    <property type="entry name" value="Ankyrin_rpt-contain_sf"/>
</dbReference>
<dbReference type="Gene3D" id="1.25.40.20">
    <property type="entry name" value="Ankyrin repeat-containing domain"/>
    <property type="match status" value="1"/>
</dbReference>
<protein>
    <recommendedName>
        <fullName evidence="7">Cullin N-terminal domain-containing protein</fullName>
    </recommendedName>
</protein>
<feature type="compositionally biased region" description="Polar residues" evidence="5">
    <location>
        <begin position="88"/>
        <end position="104"/>
    </location>
</feature>
<dbReference type="Pfam" id="PF00888">
    <property type="entry name" value="Cullin"/>
    <property type="match status" value="1"/>
</dbReference>
<evidence type="ECO:0000256" key="1">
    <source>
        <dbReference type="ARBA" id="ARBA00006019"/>
    </source>
</evidence>
<proteinExistence type="inferred from homology"/>
<dbReference type="AlphaFoldDB" id="W7E6A1"/>
<dbReference type="InterPro" id="IPR001373">
    <property type="entry name" value="Cullin_N"/>
</dbReference>
<dbReference type="PROSITE" id="PS50088">
    <property type="entry name" value="ANK_REPEAT"/>
    <property type="match status" value="1"/>
</dbReference>
<gene>
    <name evidence="8" type="ORF">COCVIDRAFT_30381</name>
</gene>
<feature type="transmembrane region" description="Helical" evidence="6">
    <location>
        <begin position="940"/>
        <end position="960"/>
    </location>
</feature>
<accession>W7E6A1</accession>
<evidence type="ECO:0000256" key="6">
    <source>
        <dbReference type="SAM" id="Phobius"/>
    </source>
</evidence>
<dbReference type="InterPro" id="IPR050889">
    <property type="entry name" value="Dendritic_Spine_Reg/Scaffold"/>
</dbReference>
<feature type="compositionally biased region" description="Polar residues" evidence="5">
    <location>
        <begin position="719"/>
        <end position="728"/>
    </location>
</feature>
<feature type="compositionally biased region" description="Basic residues" evidence="5">
    <location>
        <begin position="797"/>
        <end position="814"/>
    </location>
</feature>
<dbReference type="InterPro" id="IPR016159">
    <property type="entry name" value="Cullin_repeat-like_dom_sf"/>
</dbReference>
<dbReference type="Proteomes" id="UP000054337">
    <property type="component" value="Unassembled WGS sequence"/>
</dbReference>
<keyword evidence="6" id="KW-0812">Transmembrane</keyword>
<sequence length="1106" mass="125571">MDPGSGLNQSSKDPEATWNDIKPGLDNALKYHFVGWLRASTADEAFDKFCTQDPKGGQAGEPREIYNLLNLHLKTHLEEVWKPPHNIETATNDTYDNATKSVGGNKTDGGPGAEEQEAIRDLGCDTDEVFLEYYDRSWQDYEDAMTYVRLLFDQLLILRWREALPQKFQERLKTLLFNLIQAHRNHTKIRRVEEPDDTQQLHEAGLDIQVLLTNAEINRLPLIKSKSDFEDPHIKSIISYYEDEVAAIHAKSDSLEKVHWFLNRLSVEKDILPDTASKPILLPVLMQCHETFRFSEIWNYYTSRPYFTNPFGGSQKFMEKVGLRDHDDMVNILTGNKSALNNADSKKRTALHCAVLANNLTLINSLLKLGAWPGAQDHRGQTPGHLAVVSKSLLPLNALLKHSACCSVCNNERKLISELIRDLIDSQGGSDPSWEKAQKLAMELQQDAWLFDTHLDDQDIEQEFQPTVVAYQYGLWKTSKISSLGDLLSSEDVYAAHMKKDAAIKWLHLPTNNMRWIEMPYVYWEYTETFESMSRYASACVTQSEPVDTTGSSIYGISLPHQQLMRLYMRSGTDKFGRSLARQLHLRRSLDQYCYHALPNTSYGDKDQLVSRMHAKGTLSQNFPGRLSKGQLDDIPDKTDVLENVKGDPSQIETHYELASRIVYNCLTSCLDPGTNDATNLQFLEFYDTEIGRIADRETTLFREFSLEVNKQRKEDEPTASTDGNEILSQYEVDIPGPRIKTREVAHEIELLEQIKDIQDELHALGRVIGDQKTVVNSLDQVNSSTEPDASKEPNRPKSKPPKKHSTPSKHSSKSWHSVIRYEEQVKNMTIHADRTYDALSKLVDLKQKFANVQEARIARKQAEATLFQARETAKQGEIAQRHAKETAAQGKEAASQGRTLMVFTILLLSFMTSFFALQIDEFPWIDVADGWLSLNWLSSIMFPVSFGFSILLMAIAWNIDTISNFFAPKYRTLTAALRRKLGDRMFWRQGNVNKLITNAHAMTFVEEVNDALNSSRKLRWPLHYGRASRSHVPPFDREAPPCNQYQQPIERGPPIFVVNPVKCASQPSENVCLASNNDARLASRVALDNRFAPNGIIGAQDGTDV</sequence>
<feature type="region of interest" description="Disordered" evidence="5">
    <location>
        <begin position="779"/>
        <end position="817"/>
    </location>
</feature>
<feature type="domain" description="Cullin N-terminal" evidence="7">
    <location>
        <begin position="47"/>
        <end position="283"/>
    </location>
</feature>
<dbReference type="SUPFAM" id="SSF48403">
    <property type="entry name" value="Ankyrin repeat"/>
    <property type="match status" value="1"/>
</dbReference>
<feature type="repeat" description="ANK" evidence="4">
    <location>
        <begin position="346"/>
        <end position="378"/>
    </location>
</feature>
<dbReference type="SUPFAM" id="SSF74788">
    <property type="entry name" value="Cullin repeat-like"/>
    <property type="match status" value="1"/>
</dbReference>
<evidence type="ECO:0000259" key="7">
    <source>
        <dbReference type="Pfam" id="PF00888"/>
    </source>
</evidence>
<feature type="transmembrane region" description="Helical" evidence="6">
    <location>
        <begin position="901"/>
        <end position="920"/>
    </location>
</feature>
<keyword evidence="6" id="KW-1133">Transmembrane helix</keyword>
<reference evidence="8 9" key="1">
    <citation type="journal article" date="2013" name="PLoS Genet.">
        <title>Comparative genome structure, secondary metabolite, and effector coding capacity across Cochliobolus pathogens.</title>
        <authorList>
            <person name="Condon B.J."/>
            <person name="Leng Y."/>
            <person name="Wu D."/>
            <person name="Bushley K.E."/>
            <person name="Ohm R.A."/>
            <person name="Otillar R."/>
            <person name="Martin J."/>
            <person name="Schackwitz W."/>
            <person name="Grimwood J."/>
            <person name="MohdZainudin N."/>
            <person name="Xue C."/>
            <person name="Wang R."/>
            <person name="Manning V.A."/>
            <person name="Dhillon B."/>
            <person name="Tu Z.J."/>
            <person name="Steffenson B.J."/>
            <person name="Salamov A."/>
            <person name="Sun H."/>
            <person name="Lowry S."/>
            <person name="LaButti K."/>
            <person name="Han J."/>
            <person name="Copeland A."/>
            <person name="Lindquist E."/>
            <person name="Barry K."/>
            <person name="Schmutz J."/>
            <person name="Baker S.E."/>
            <person name="Ciuffetti L.M."/>
            <person name="Grigoriev I.V."/>
            <person name="Zhong S."/>
            <person name="Turgeon B.G."/>
        </authorList>
    </citation>
    <scope>NUCLEOTIDE SEQUENCE [LARGE SCALE GENOMIC DNA]</scope>
    <source>
        <strain evidence="8 9">FI3</strain>
    </source>
</reference>
<dbReference type="GeneID" id="26254523"/>
<dbReference type="InterPro" id="IPR002110">
    <property type="entry name" value="Ankyrin_rpt"/>
</dbReference>
<evidence type="ECO:0000256" key="4">
    <source>
        <dbReference type="PROSITE-ProRule" id="PRU00023"/>
    </source>
</evidence>
<dbReference type="RefSeq" id="XP_014552214.1">
    <property type="nucleotide sequence ID" value="XM_014696728.1"/>
</dbReference>
<keyword evidence="2" id="KW-0677">Repeat</keyword>
<keyword evidence="9" id="KW-1185">Reference proteome</keyword>
<evidence type="ECO:0000256" key="2">
    <source>
        <dbReference type="ARBA" id="ARBA00022737"/>
    </source>
</evidence>
<feature type="region of interest" description="Disordered" evidence="5">
    <location>
        <begin position="711"/>
        <end position="731"/>
    </location>
</feature>
<keyword evidence="3 4" id="KW-0040">ANK repeat</keyword>
<dbReference type="EMBL" id="KI968806">
    <property type="protein sequence ID" value="EUN22639.1"/>
    <property type="molecule type" value="Genomic_DNA"/>
</dbReference>
<feature type="region of interest" description="Disordered" evidence="5">
    <location>
        <begin position="88"/>
        <end position="115"/>
    </location>
</feature>
<evidence type="ECO:0000256" key="3">
    <source>
        <dbReference type="ARBA" id="ARBA00023043"/>
    </source>
</evidence>
<evidence type="ECO:0000313" key="8">
    <source>
        <dbReference type="EMBL" id="EUN22639.1"/>
    </source>
</evidence>
<organism evidence="8 9">
    <name type="scientific">Bipolaris victoriae (strain FI3)</name>
    <name type="common">Victoria blight of oats agent</name>
    <name type="synonym">Cochliobolus victoriae</name>
    <dbReference type="NCBI Taxonomy" id="930091"/>
    <lineage>
        <taxon>Eukaryota</taxon>
        <taxon>Fungi</taxon>
        <taxon>Dikarya</taxon>
        <taxon>Ascomycota</taxon>
        <taxon>Pezizomycotina</taxon>
        <taxon>Dothideomycetes</taxon>
        <taxon>Pleosporomycetidae</taxon>
        <taxon>Pleosporales</taxon>
        <taxon>Pleosporineae</taxon>
        <taxon>Pleosporaceae</taxon>
        <taxon>Bipolaris</taxon>
    </lineage>
</organism>
<comment type="similarity">
    <text evidence="1">Belongs to the cullin family.</text>
</comment>
<dbReference type="Pfam" id="PF12796">
    <property type="entry name" value="Ank_2"/>
    <property type="match status" value="1"/>
</dbReference>
<evidence type="ECO:0000313" key="9">
    <source>
        <dbReference type="Proteomes" id="UP000054337"/>
    </source>
</evidence>
<name>W7E6A1_BIPV3</name>
<dbReference type="HOGENOM" id="CLU_282411_0_0_1"/>